<protein>
    <submittedName>
        <fullName evidence="3">Retron-type RNA-directed DNA polymerase</fullName>
    </submittedName>
</protein>
<dbReference type="STRING" id="1156395.DBT_2450"/>
<keyword evidence="3" id="KW-0548">Nucleotidyltransferase</keyword>
<dbReference type="SUPFAM" id="SSF56672">
    <property type="entry name" value="DNA/RNA polymerases"/>
    <property type="match status" value="1"/>
</dbReference>
<keyword evidence="4" id="KW-1185">Reference proteome</keyword>
<evidence type="ECO:0000313" key="4">
    <source>
        <dbReference type="Proteomes" id="UP000093080"/>
    </source>
</evidence>
<dbReference type="PANTHER" id="PTHR34047">
    <property type="entry name" value="NUCLEAR INTRON MATURASE 1, MITOCHONDRIAL-RELATED"/>
    <property type="match status" value="1"/>
</dbReference>
<name>A0A1B9F2I8_9BACT</name>
<dbReference type="Proteomes" id="UP000093080">
    <property type="component" value="Unassembled WGS sequence"/>
</dbReference>
<dbReference type="InterPro" id="IPR051083">
    <property type="entry name" value="GrpII_Intron_Splice-Mob/Def"/>
</dbReference>
<dbReference type="InterPro" id="IPR043502">
    <property type="entry name" value="DNA/RNA_pol_sf"/>
</dbReference>
<evidence type="ECO:0000256" key="1">
    <source>
        <dbReference type="ARBA" id="ARBA00034120"/>
    </source>
</evidence>
<accession>A0A1B9F2I8</accession>
<organism evidence="3 4">
    <name type="scientific">Dissulfuribacter thermophilus</name>
    <dbReference type="NCBI Taxonomy" id="1156395"/>
    <lineage>
        <taxon>Bacteria</taxon>
        <taxon>Pseudomonadati</taxon>
        <taxon>Thermodesulfobacteriota</taxon>
        <taxon>Dissulfuribacteria</taxon>
        <taxon>Dissulfuribacterales</taxon>
        <taxon>Dissulfuribacteraceae</taxon>
        <taxon>Dissulfuribacter</taxon>
    </lineage>
</organism>
<dbReference type="InterPro" id="IPR000477">
    <property type="entry name" value="RT_dom"/>
</dbReference>
<dbReference type="Pfam" id="PF00078">
    <property type="entry name" value="RVT_1"/>
    <property type="match status" value="1"/>
</dbReference>
<evidence type="ECO:0000259" key="2">
    <source>
        <dbReference type="Pfam" id="PF00078"/>
    </source>
</evidence>
<feature type="domain" description="Reverse transcriptase" evidence="2">
    <location>
        <begin position="72"/>
        <end position="156"/>
    </location>
</feature>
<comment type="caution">
    <text evidence="3">The sequence shown here is derived from an EMBL/GenBank/DDBJ whole genome shotgun (WGS) entry which is preliminary data.</text>
</comment>
<comment type="similarity">
    <text evidence="1">Belongs to the bacterial reverse transcriptase family.</text>
</comment>
<evidence type="ECO:0000313" key="3">
    <source>
        <dbReference type="EMBL" id="OCC14146.1"/>
    </source>
</evidence>
<proteinExistence type="inferred from homology"/>
<dbReference type="GO" id="GO:0003964">
    <property type="term" value="F:RNA-directed DNA polymerase activity"/>
    <property type="evidence" value="ECO:0007669"/>
    <property type="project" value="UniProtKB-KW"/>
</dbReference>
<dbReference type="EMBL" id="MAGO01000020">
    <property type="protein sequence ID" value="OCC14146.1"/>
    <property type="molecule type" value="Genomic_DNA"/>
</dbReference>
<gene>
    <name evidence="3" type="ORF">DBT_2450</name>
</gene>
<keyword evidence="3" id="KW-0695">RNA-directed DNA polymerase</keyword>
<reference evidence="3 4" key="1">
    <citation type="submission" date="2016-06" db="EMBL/GenBank/DDBJ databases">
        <title>Respiratory ammonification of nitrate coupled to the oxidation of elemental sulfur in deep-sea autotrophic thermophilic bacteria.</title>
        <authorList>
            <person name="Slobodkina G.B."/>
            <person name="Mardanov A.V."/>
            <person name="Ravin N.V."/>
            <person name="Frolova A.A."/>
            <person name="Viryasiv M.B."/>
            <person name="Chernyh N.A."/>
            <person name="Bonch-Osmolovskaya E.A."/>
            <person name="Slobodkin A.I."/>
        </authorList>
    </citation>
    <scope>NUCLEOTIDE SEQUENCE [LARGE SCALE GENOMIC DNA]</scope>
    <source>
        <strain evidence="3 4">S69</strain>
    </source>
</reference>
<dbReference type="CDD" id="cd01651">
    <property type="entry name" value="RT_G2_intron"/>
    <property type="match status" value="1"/>
</dbReference>
<keyword evidence="3" id="KW-0808">Transferase</keyword>
<dbReference type="PATRIC" id="fig|1156395.6.peg.2494"/>
<dbReference type="PANTHER" id="PTHR34047:SF8">
    <property type="entry name" value="PROTEIN YKFC"/>
    <property type="match status" value="1"/>
</dbReference>
<dbReference type="AlphaFoldDB" id="A0A1B9F2I8"/>
<sequence>MKPALGATLFELLGSINLKDAWKRVKANKGAPGIDGITIQEYPQWINQHWPRIQQELIDGSYKPPPVRRVMIPKPDGGKRPLGIPTVMDRVIQQGLLQIMTPVFESSFSESSYGFRPNRSAHDAVRQMKEYVKQGYNVVVDMDISNFFENVDHDASCGQEAKGQGHTEADWPVS</sequence>